<organism evidence="2 3">
    <name type="scientific">Herbaspirillum rubrisubalbicans</name>
    <dbReference type="NCBI Taxonomy" id="80842"/>
    <lineage>
        <taxon>Bacteria</taxon>
        <taxon>Pseudomonadati</taxon>
        <taxon>Pseudomonadota</taxon>
        <taxon>Betaproteobacteria</taxon>
        <taxon>Burkholderiales</taxon>
        <taxon>Oxalobacteraceae</taxon>
        <taxon>Herbaspirillum</taxon>
    </lineage>
</organism>
<name>A0AAD0U3L6_9BURK</name>
<sequence>MMTGAKARSMHSHRISKFGSQIMSMEQTGDELASRRSRELMHQLHRLQEIMESLNSTFEELALHADMQPDDSPQSVAAAAIAKAMKT</sequence>
<reference evidence="2 3" key="1">
    <citation type="submission" date="2017-11" db="EMBL/GenBank/DDBJ databases">
        <title>Complete genome sequence of Herbaspirillum rubrisubalbicans DSM 11543.</title>
        <authorList>
            <person name="Chen M."/>
            <person name="An Q."/>
        </authorList>
    </citation>
    <scope>NUCLEOTIDE SEQUENCE [LARGE SCALE GENOMIC DNA]</scope>
    <source>
        <strain evidence="2 3">DSM 11543</strain>
    </source>
</reference>
<proteinExistence type="predicted"/>
<protein>
    <submittedName>
        <fullName evidence="2">Uncharacterized protein</fullName>
    </submittedName>
</protein>
<dbReference type="AlphaFoldDB" id="A0AAD0U3L6"/>
<feature type="compositionally biased region" description="Polar residues" evidence="1">
    <location>
        <begin position="18"/>
        <end position="27"/>
    </location>
</feature>
<feature type="region of interest" description="Disordered" evidence="1">
    <location>
        <begin position="67"/>
        <end position="87"/>
    </location>
</feature>
<dbReference type="Proteomes" id="UP000269199">
    <property type="component" value="Chromosome"/>
</dbReference>
<gene>
    <name evidence="2" type="ORF">RC54_00235</name>
</gene>
<dbReference type="EMBL" id="CP024996">
    <property type="protein sequence ID" value="AYR22335.1"/>
    <property type="molecule type" value="Genomic_DNA"/>
</dbReference>
<accession>A0AAD0U3L6</accession>
<evidence type="ECO:0000313" key="3">
    <source>
        <dbReference type="Proteomes" id="UP000269199"/>
    </source>
</evidence>
<feature type="region of interest" description="Disordered" evidence="1">
    <location>
        <begin position="1"/>
        <end position="35"/>
    </location>
</feature>
<evidence type="ECO:0000256" key="1">
    <source>
        <dbReference type="SAM" id="MobiDB-lite"/>
    </source>
</evidence>
<feature type="compositionally biased region" description="Low complexity" evidence="1">
    <location>
        <begin position="77"/>
        <end position="87"/>
    </location>
</feature>
<evidence type="ECO:0000313" key="2">
    <source>
        <dbReference type="EMBL" id="AYR22335.1"/>
    </source>
</evidence>